<reference evidence="1" key="2">
    <citation type="journal article" date="2015" name="Data Brief">
        <title>Shoot transcriptome of the giant reed, Arundo donax.</title>
        <authorList>
            <person name="Barrero R.A."/>
            <person name="Guerrero F.D."/>
            <person name="Moolhuijzen P."/>
            <person name="Goolsby J.A."/>
            <person name="Tidwell J."/>
            <person name="Bellgard S.E."/>
            <person name="Bellgard M.I."/>
        </authorList>
    </citation>
    <scope>NUCLEOTIDE SEQUENCE</scope>
    <source>
        <tissue evidence="1">Shoot tissue taken approximately 20 cm above the soil surface</tissue>
    </source>
</reference>
<evidence type="ECO:0000313" key="1">
    <source>
        <dbReference type="EMBL" id="JAD99744.1"/>
    </source>
</evidence>
<sequence length="74" mass="8367">MLEIRCSELQKAEAKVAILGNKVNAHLSLLEKIYVTLNRYSSTLQHHPALLDAFLKTCKLVADLRSKQKEDDTT</sequence>
<protein>
    <submittedName>
        <fullName evidence="1">Uncharacterized protein</fullName>
    </submittedName>
</protein>
<accession>A0A0A9EG68</accession>
<dbReference type="InterPro" id="IPR037490">
    <property type="entry name" value="WAP"/>
</dbReference>
<dbReference type="AlphaFoldDB" id="A0A0A9EG68"/>
<proteinExistence type="predicted"/>
<dbReference type="PANTHER" id="PTHR33883:SF6">
    <property type="entry name" value="WPP DOMAIN-ASSOCIATED PROTEIN"/>
    <property type="match status" value="1"/>
</dbReference>
<reference evidence="1" key="1">
    <citation type="submission" date="2014-09" db="EMBL/GenBank/DDBJ databases">
        <authorList>
            <person name="Magalhaes I.L.F."/>
            <person name="Oliveira U."/>
            <person name="Santos F.R."/>
            <person name="Vidigal T.H.D.A."/>
            <person name="Brescovit A.D."/>
            <person name="Santos A.J."/>
        </authorList>
    </citation>
    <scope>NUCLEOTIDE SEQUENCE</scope>
    <source>
        <tissue evidence="1">Shoot tissue taken approximately 20 cm above the soil surface</tissue>
    </source>
</reference>
<dbReference type="EMBL" id="GBRH01198151">
    <property type="protein sequence ID" value="JAD99744.1"/>
    <property type="molecule type" value="Transcribed_RNA"/>
</dbReference>
<name>A0A0A9EG68_ARUDO</name>
<dbReference type="PANTHER" id="PTHR33883">
    <property type="entry name" value="WPP DOMAIN-ASSOCIATED PROTEIN"/>
    <property type="match status" value="1"/>
</dbReference>
<organism evidence="1">
    <name type="scientific">Arundo donax</name>
    <name type="common">Giant reed</name>
    <name type="synonym">Donax arundinaceus</name>
    <dbReference type="NCBI Taxonomy" id="35708"/>
    <lineage>
        <taxon>Eukaryota</taxon>
        <taxon>Viridiplantae</taxon>
        <taxon>Streptophyta</taxon>
        <taxon>Embryophyta</taxon>
        <taxon>Tracheophyta</taxon>
        <taxon>Spermatophyta</taxon>
        <taxon>Magnoliopsida</taxon>
        <taxon>Liliopsida</taxon>
        <taxon>Poales</taxon>
        <taxon>Poaceae</taxon>
        <taxon>PACMAD clade</taxon>
        <taxon>Arundinoideae</taxon>
        <taxon>Arundineae</taxon>
        <taxon>Arundo</taxon>
    </lineage>
</organism>